<dbReference type="Proteomes" id="UP000676336">
    <property type="component" value="Unassembled WGS sequence"/>
</dbReference>
<sequence>MYVGVDLSHGAPGS</sequence>
<feature type="non-terminal residue" evidence="1">
    <location>
        <position position="14"/>
    </location>
</feature>
<organism evidence="1 4">
    <name type="scientific">Rotaria magnacalcarata</name>
    <dbReference type="NCBI Taxonomy" id="392030"/>
    <lineage>
        <taxon>Eukaryota</taxon>
        <taxon>Metazoa</taxon>
        <taxon>Spiralia</taxon>
        <taxon>Gnathifera</taxon>
        <taxon>Rotifera</taxon>
        <taxon>Eurotatoria</taxon>
        <taxon>Bdelloidea</taxon>
        <taxon>Philodinida</taxon>
        <taxon>Philodinidae</taxon>
        <taxon>Rotaria</taxon>
    </lineage>
</organism>
<proteinExistence type="predicted"/>
<protein>
    <submittedName>
        <fullName evidence="1">Uncharacterized protein</fullName>
    </submittedName>
</protein>
<evidence type="ECO:0000313" key="2">
    <source>
        <dbReference type="EMBL" id="CAF4429975.1"/>
    </source>
</evidence>
<name>A0A816M108_9BILA</name>
<gene>
    <name evidence="1" type="ORF">MBJ925_LOCUS5991</name>
    <name evidence="2" type="ORF">SMN809_LOCUS31768</name>
    <name evidence="3" type="ORF">SMN809_LOCUS31816</name>
</gene>
<comment type="caution">
    <text evidence="1">The sequence shown here is derived from an EMBL/GenBank/DDBJ whole genome shotgun (WGS) entry which is preliminary data.</text>
</comment>
<evidence type="ECO:0000313" key="3">
    <source>
        <dbReference type="EMBL" id="CAF4430939.1"/>
    </source>
</evidence>
<dbReference type="EMBL" id="CAJNRE010001689">
    <property type="protein sequence ID" value="CAF1953382.1"/>
    <property type="molecule type" value="Genomic_DNA"/>
</dbReference>
<dbReference type="Proteomes" id="UP000663824">
    <property type="component" value="Unassembled WGS sequence"/>
</dbReference>
<dbReference type="EMBL" id="CAJOBI010064541">
    <property type="protein sequence ID" value="CAF4429975.1"/>
    <property type="molecule type" value="Genomic_DNA"/>
</dbReference>
<evidence type="ECO:0000313" key="4">
    <source>
        <dbReference type="Proteomes" id="UP000663824"/>
    </source>
</evidence>
<evidence type="ECO:0000313" key="1">
    <source>
        <dbReference type="EMBL" id="CAF1953382.1"/>
    </source>
</evidence>
<accession>A0A816M108</accession>
<dbReference type="EMBL" id="CAJOBI010064756">
    <property type="protein sequence ID" value="CAF4430939.1"/>
    <property type="molecule type" value="Genomic_DNA"/>
</dbReference>
<reference evidence="1" key="1">
    <citation type="submission" date="2021-02" db="EMBL/GenBank/DDBJ databases">
        <authorList>
            <person name="Nowell W R."/>
        </authorList>
    </citation>
    <scope>NUCLEOTIDE SEQUENCE</scope>
</reference>